<dbReference type="EMBL" id="AZJE01000003">
    <property type="protein sequence ID" value="ETD26053.1"/>
    <property type="molecule type" value="Genomic_DNA"/>
</dbReference>
<evidence type="ECO:0000313" key="1">
    <source>
        <dbReference type="EMBL" id="ETD26053.1"/>
    </source>
</evidence>
<dbReference type="AlphaFoldDB" id="V8CF74"/>
<comment type="caution">
    <text evidence="1">The sequence shown here is derived from an EMBL/GenBank/DDBJ whole genome shotgun (WGS) entry which is preliminary data.</text>
</comment>
<proteinExistence type="predicted"/>
<dbReference type="PATRIC" id="fig|1073376.3.peg.98"/>
<dbReference type="GeneID" id="77335239"/>
<dbReference type="RefSeq" id="WP_023920453.1">
    <property type="nucleotide sequence ID" value="NZ_KI669407.1"/>
</dbReference>
<dbReference type="STRING" id="1073376.HMPREF1202_00104"/>
<evidence type="ECO:0000313" key="2">
    <source>
        <dbReference type="Proteomes" id="UP000018683"/>
    </source>
</evidence>
<protein>
    <submittedName>
        <fullName evidence="1">Uncharacterized protein</fullName>
    </submittedName>
</protein>
<dbReference type="HOGENOM" id="CLU_2993995_0_0_9"/>
<dbReference type="Proteomes" id="UP000018683">
    <property type="component" value="Unassembled WGS sequence"/>
</dbReference>
<name>V8CF74_9FIRM</name>
<accession>V8CF74</accession>
<gene>
    <name evidence="1" type="ORF">HMPREF1202_00104</name>
</gene>
<reference evidence="1 2" key="1">
    <citation type="submission" date="2013-10" db="EMBL/GenBank/DDBJ databases">
        <title>The Genome Sequence of Ruminococcus lactaris CC59_002D.</title>
        <authorList>
            <consortium name="The Broad Institute Genomics Platform"/>
            <person name="Earl A."/>
            <person name="Allen-Vercoe E."/>
            <person name="Daigneault M."/>
            <person name="Young S.K."/>
            <person name="Zeng Q."/>
            <person name="Gargeya S."/>
            <person name="Fitzgerald M."/>
            <person name="Abouelleil A."/>
            <person name="Alvarado L."/>
            <person name="Chapman S.B."/>
            <person name="Gainer-Dewar J."/>
            <person name="Goldberg J."/>
            <person name="Griggs A."/>
            <person name="Gujja S."/>
            <person name="Hansen M."/>
            <person name="Howarth C."/>
            <person name="Imamovic A."/>
            <person name="Ireland A."/>
            <person name="Larimer J."/>
            <person name="McCowan C."/>
            <person name="Murphy C."/>
            <person name="Pearson M."/>
            <person name="Poon T.W."/>
            <person name="Priest M."/>
            <person name="Roberts A."/>
            <person name="Saif S."/>
            <person name="Shea T."/>
            <person name="Sykes S."/>
            <person name="Wortman J."/>
            <person name="Nusbaum C."/>
            <person name="Birren B."/>
        </authorList>
    </citation>
    <scope>NUCLEOTIDE SEQUENCE [LARGE SCALE GENOMIC DNA]</scope>
    <source>
        <strain evidence="1 2">CC59_002D</strain>
    </source>
</reference>
<sequence>MAKKKNEISIRSSAAEYLTYVASVGEQEDSIEMHYEDENIWLTQKMMAGPMSRFSTS</sequence>
<organism evidence="1 2">
    <name type="scientific">[Ruminococcus] lactaris CC59_002D</name>
    <dbReference type="NCBI Taxonomy" id="1073376"/>
    <lineage>
        <taxon>Bacteria</taxon>
        <taxon>Bacillati</taxon>
        <taxon>Bacillota</taxon>
        <taxon>Clostridia</taxon>
        <taxon>Lachnospirales</taxon>
        <taxon>Lachnospiraceae</taxon>
        <taxon>Mediterraneibacter</taxon>
    </lineage>
</organism>